<sequence length="474" mass="51732">MFNCSQQTALERRGRMRLDSHAQPPFAPRCGLPGAIRRATSSAPSAAVPRSAPVPSQHPVRPSSGAVRCHSAPAAEPLTSPPAQPSSGPDFVLQCEETGTSIHVFGVEHLAPQPHIGEWIIRQRPQAVVVETAMGPEHGSLAGNVIRCGDPTVVDPTAAFFLRMFCQIGVTLQEFKDGDFTASPLWNQVRSSYNGEQLAYIGAFTTGAPLVFGDRPKDITYRRLFGLTTIPQLDQGFSYAAVQNYRAFMGLPPLPYDPDNLPVTEQIMMQEREAVMLKVVHQLCHNCLPQQHLQLEGQGQQEQGQGQAGYPRDLALVVGSAHLPGLEHLWRSGRWRELVGGGSSHPLAASQLLTAPPLPAAPDSDPQYGLRRGLMEAMLRLSVTREVLADLVTVLGPVPERQSTSYTAVQEVYGSPRMQLASLPRELLDRLVAGLGCDFYEVLQPMRDIRPINGGPGFSEDMVMYVRGLNFELE</sequence>
<comment type="caution">
    <text evidence="2">The sequence shown here is derived from an EMBL/GenBank/DDBJ whole genome shotgun (WGS) entry which is preliminary data.</text>
</comment>
<evidence type="ECO:0000313" key="2">
    <source>
        <dbReference type="EMBL" id="GLC62242.1"/>
    </source>
</evidence>
<organism evidence="2 3">
    <name type="scientific">Pleodorina starrii</name>
    <dbReference type="NCBI Taxonomy" id="330485"/>
    <lineage>
        <taxon>Eukaryota</taxon>
        <taxon>Viridiplantae</taxon>
        <taxon>Chlorophyta</taxon>
        <taxon>core chlorophytes</taxon>
        <taxon>Chlorophyceae</taxon>
        <taxon>CS clade</taxon>
        <taxon>Chlamydomonadales</taxon>
        <taxon>Volvocaceae</taxon>
        <taxon>Pleodorina</taxon>
    </lineage>
</organism>
<accession>A0A9W6C2B7</accession>
<reference evidence="2 3" key="1">
    <citation type="journal article" date="2023" name="Commun. Biol.">
        <title>Reorganization of the ancestral sex-determining regions during the evolution of trioecy in Pleodorina starrii.</title>
        <authorList>
            <person name="Takahashi K."/>
            <person name="Suzuki S."/>
            <person name="Kawai-Toyooka H."/>
            <person name="Yamamoto K."/>
            <person name="Hamaji T."/>
            <person name="Ootsuki R."/>
            <person name="Yamaguchi H."/>
            <person name="Kawachi M."/>
            <person name="Higashiyama T."/>
            <person name="Nozaki H."/>
        </authorList>
    </citation>
    <scope>NUCLEOTIDE SEQUENCE [LARGE SCALE GENOMIC DNA]</scope>
    <source>
        <strain evidence="2 3">NIES-4479</strain>
    </source>
</reference>
<name>A0A9W6C2B7_9CHLO</name>
<dbReference type="AlphaFoldDB" id="A0A9W6C2B7"/>
<feature type="compositionally biased region" description="Low complexity" evidence="1">
    <location>
        <begin position="37"/>
        <end position="55"/>
    </location>
</feature>
<proteinExistence type="predicted"/>
<protein>
    <submittedName>
        <fullName evidence="2">Uncharacterized protein</fullName>
    </submittedName>
</protein>
<feature type="compositionally biased region" description="Basic and acidic residues" evidence="1">
    <location>
        <begin position="10"/>
        <end position="20"/>
    </location>
</feature>
<evidence type="ECO:0000256" key="1">
    <source>
        <dbReference type="SAM" id="MobiDB-lite"/>
    </source>
</evidence>
<evidence type="ECO:0000313" key="3">
    <source>
        <dbReference type="Proteomes" id="UP001165080"/>
    </source>
</evidence>
<keyword evidence="3" id="KW-1185">Reference proteome</keyword>
<dbReference type="Proteomes" id="UP001165080">
    <property type="component" value="Unassembled WGS sequence"/>
</dbReference>
<dbReference type="EMBL" id="BRXU01000061">
    <property type="protein sequence ID" value="GLC62242.1"/>
    <property type="molecule type" value="Genomic_DNA"/>
</dbReference>
<dbReference type="OrthoDB" id="510159at2759"/>
<gene>
    <name evidence="2" type="primary">PLEST011094</name>
    <name evidence="2" type="ORF">PLESTB_001861400</name>
</gene>
<feature type="region of interest" description="Disordered" evidence="1">
    <location>
        <begin position="1"/>
        <end position="91"/>
    </location>
</feature>